<organism evidence="1 2">
    <name type="scientific">Flavobacterium chungangensis</name>
    <dbReference type="NCBI Taxonomy" id="2708132"/>
    <lineage>
        <taxon>Bacteria</taxon>
        <taxon>Pseudomonadati</taxon>
        <taxon>Bacteroidota</taxon>
        <taxon>Flavobacteriia</taxon>
        <taxon>Flavobacteriales</taxon>
        <taxon>Flavobacteriaceae</taxon>
        <taxon>Flavobacterium</taxon>
    </lineage>
</organism>
<name>A0ABV8Z9N1_9FLAO</name>
<dbReference type="Proteomes" id="UP001596003">
    <property type="component" value="Unassembled WGS sequence"/>
</dbReference>
<reference evidence="2" key="1">
    <citation type="journal article" date="2019" name="Int. J. Syst. Evol. Microbiol.">
        <title>The Global Catalogue of Microorganisms (GCM) 10K type strain sequencing project: providing services to taxonomists for standard genome sequencing and annotation.</title>
        <authorList>
            <consortium name="The Broad Institute Genomics Platform"/>
            <consortium name="The Broad Institute Genome Sequencing Center for Infectious Disease"/>
            <person name="Wu L."/>
            <person name="Ma J."/>
        </authorList>
    </citation>
    <scope>NUCLEOTIDE SEQUENCE [LARGE SCALE GENOMIC DNA]</scope>
    <source>
        <strain evidence="2">NBRC 103627</strain>
    </source>
</reference>
<dbReference type="EMBL" id="JBHSFY010000002">
    <property type="protein sequence ID" value="MFC4476314.1"/>
    <property type="molecule type" value="Genomic_DNA"/>
</dbReference>
<gene>
    <name evidence="1" type="ORF">ACFO3N_04495</name>
</gene>
<keyword evidence="1" id="KW-0808">Transferase</keyword>
<evidence type="ECO:0000313" key="1">
    <source>
        <dbReference type="EMBL" id="MFC4476314.1"/>
    </source>
</evidence>
<dbReference type="RefSeq" id="WP_379795536.1">
    <property type="nucleotide sequence ID" value="NZ_JBHSFY010000002.1"/>
</dbReference>
<comment type="caution">
    <text evidence="1">The sequence shown here is derived from an EMBL/GenBank/DDBJ whole genome shotgun (WGS) entry which is preliminary data.</text>
</comment>
<keyword evidence="2" id="KW-1185">Reference proteome</keyword>
<proteinExistence type="predicted"/>
<dbReference type="GO" id="GO:0016301">
    <property type="term" value="F:kinase activity"/>
    <property type="evidence" value="ECO:0007669"/>
    <property type="project" value="UniProtKB-KW"/>
</dbReference>
<protein>
    <submittedName>
        <fullName evidence="1">Guanylate kinase</fullName>
    </submittedName>
</protein>
<evidence type="ECO:0000313" key="2">
    <source>
        <dbReference type="Proteomes" id="UP001596003"/>
    </source>
</evidence>
<keyword evidence="1" id="KW-0418">Kinase</keyword>
<accession>A0ABV8Z9N1</accession>
<sequence>MRIRRDSFAKHMGIEFRFWKRDHFYILQADYSEELLKKGFRIDDNLKLNLKLMLKLKLKPKLEQKVSMYKEVSFTDIESAYRVNTFCTYKGFKFFVENTFNEKYTLRPLEEAMNHFNDFPKHAYDPVYEADENEIEELWEEREPIDEFVFDTQPIIYIKRKI</sequence>